<dbReference type="AlphaFoldDB" id="A0A0R3TMI1"/>
<keyword evidence="5" id="KW-0539">Nucleus</keyword>
<dbReference type="InterPro" id="IPR019186">
    <property type="entry name" value="Nucleolar_protein_12"/>
</dbReference>
<reference evidence="9" key="1">
    <citation type="submission" date="2017-02" db="UniProtKB">
        <authorList>
            <consortium name="WormBaseParasite"/>
        </authorList>
    </citation>
    <scope>IDENTIFICATION</scope>
</reference>
<evidence type="ECO:0000256" key="5">
    <source>
        <dbReference type="ARBA" id="ARBA00023242"/>
    </source>
</evidence>
<dbReference type="GO" id="GO:0005730">
    <property type="term" value="C:nucleolus"/>
    <property type="evidence" value="ECO:0007669"/>
    <property type="project" value="UniProtKB-SubCell"/>
</dbReference>
<reference evidence="7 8" key="2">
    <citation type="submission" date="2018-11" db="EMBL/GenBank/DDBJ databases">
        <authorList>
            <consortium name="Pathogen Informatics"/>
        </authorList>
    </citation>
    <scope>NUCLEOTIDE SEQUENCE [LARGE SCALE GENOMIC DNA]</scope>
</reference>
<organism evidence="9">
    <name type="scientific">Rodentolepis nana</name>
    <name type="common">Dwarf tapeworm</name>
    <name type="synonym">Hymenolepis nana</name>
    <dbReference type="NCBI Taxonomy" id="102285"/>
    <lineage>
        <taxon>Eukaryota</taxon>
        <taxon>Metazoa</taxon>
        <taxon>Spiralia</taxon>
        <taxon>Lophotrochozoa</taxon>
        <taxon>Platyhelminthes</taxon>
        <taxon>Cestoda</taxon>
        <taxon>Eucestoda</taxon>
        <taxon>Cyclophyllidea</taxon>
        <taxon>Hymenolepididae</taxon>
        <taxon>Rodentolepis</taxon>
    </lineage>
</organism>
<dbReference type="PANTHER" id="PTHR14577:SF0">
    <property type="entry name" value="NUCLEOLAR PROTEIN 12"/>
    <property type="match status" value="1"/>
</dbReference>
<sequence length="169" mass="19887">MGKKKKLLITFDEEKRKDYLTGFRKRKQERREKARVENESKLKEEIRNVKQAYRDKFMEKLSEVKLPNFLADDFNVVSKCTTTDTGDHTVSVEEIDIAQSQYFMGPKNDTSETSAKPVINNAVPLKKALKMEPKVAKWKKKRINKKVAHYGSNQRRKNLRNAQKQKRKK</sequence>
<protein>
    <recommendedName>
        <fullName evidence="3">Nucleolar protein 12</fullName>
    </recommendedName>
</protein>
<feature type="compositionally biased region" description="Basic residues" evidence="6">
    <location>
        <begin position="136"/>
        <end position="169"/>
    </location>
</feature>
<evidence type="ECO:0000256" key="4">
    <source>
        <dbReference type="ARBA" id="ARBA00023054"/>
    </source>
</evidence>
<dbReference type="PANTHER" id="PTHR14577">
    <property type="entry name" value="NUCLEOLAR PROTEIN 12"/>
    <property type="match status" value="1"/>
</dbReference>
<evidence type="ECO:0000256" key="1">
    <source>
        <dbReference type="ARBA" id="ARBA00004604"/>
    </source>
</evidence>
<gene>
    <name evidence="7" type="ORF">HNAJ_LOCUS8522</name>
</gene>
<proteinExistence type="inferred from homology"/>
<dbReference type="WBParaSite" id="HNAJ_0000852601-mRNA-1">
    <property type="protein sequence ID" value="HNAJ_0000852601-mRNA-1"/>
    <property type="gene ID" value="HNAJ_0000852601"/>
</dbReference>
<evidence type="ECO:0000256" key="3">
    <source>
        <dbReference type="ARBA" id="ARBA00015520"/>
    </source>
</evidence>
<dbReference type="EMBL" id="UZAE01012311">
    <property type="protein sequence ID" value="VDO04503.1"/>
    <property type="molecule type" value="Genomic_DNA"/>
</dbReference>
<accession>A0A0R3TMI1</accession>
<comment type="subcellular location">
    <subcellularLocation>
        <location evidence="1">Nucleus</location>
        <location evidence="1">Nucleolus</location>
    </subcellularLocation>
</comment>
<keyword evidence="4" id="KW-0175">Coiled coil</keyword>
<dbReference type="STRING" id="102285.A0A0R3TMI1"/>
<dbReference type="OrthoDB" id="551633at2759"/>
<dbReference type="Pfam" id="PF09805">
    <property type="entry name" value="Nop25"/>
    <property type="match status" value="1"/>
</dbReference>
<dbReference type="GO" id="GO:0019843">
    <property type="term" value="F:rRNA binding"/>
    <property type="evidence" value="ECO:0007669"/>
    <property type="project" value="TreeGrafter"/>
</dbReference>
<evidence type="ECO:0000256" key="6">
    <source>
        <dbReference type="SAM" id="MobiDB-lite"/>
    </source>
</evidence>
<evidence type="ECO:0000313" key="8">
    <source>
        <dbReference type="Proteomes" id="UP000278807"/>
    </source>
</evidence>
<keyword evidence="8" id="KW-1185">Reference proteome</keyword>
<name>A0A0R3TMI1_RODNA</name>
<comment type="similarity">
    <text evidence="2">Belongs to the RRP17 family.</text>
</comment>
<evidence type="ECO:0000313" key="7">
    <source>
        <dbReference type="EMBL" id="VDO04503.1"/>
    </source>
</evidence>
<evidence type="ECO:0000256" key="2">
    <source>
        <dbReference type="ARBA" id="ARBA00007175"/>
    </source>
</evidence>
<evidence type="ECO:0000313" key="9">
    <source>
        <dbReference type="WBParaSite" id="HNAJ_0000852601-mRNA-1"/>
    </source>
</evidence>
<dbReference type="Proteomes" id="UP000278807">
    <property type="component" value="Unassembled WGS sequence"/>
</dbReference>
<feature type="region of interest" description="Disordered" evidence="6">
    <location>
        <begin position="134"/>
        <end position="169"/>
    </location>
</feature>